<feature type="compositionally biased region" description="Basic residues" evidence="1">
    <location>
        <begin position="1"/>
        <end position="12"/>
    </location>
</feature>
<feature type="compositionally biased region" description="Low complexity" evidence="1">
    <location>
        <begin position="38"/>
        <end position="49"/>
    </location>
</feature>
<name>A0A2N9GEA8_FAGSY</name>
<organism evidence="2">
    <name type="scientific">Fagus sylvatica</name>
    <name type="common">Beechnut</name>
    <dbReference type="NCBI Taxonomy" id="28930"/>
    <lineage>
        <taxon>Eukaryota</taxon>
        <taxon>Viridiplantae</taxon>
        <taxon>Streptophyta</taxon>
        <taxon>Embryophyta</taxon>
        <taxon>Tracheophyta</taxon>
        <taxon>Spermatophyta</taxon>
        <taxon>Magnoliopsida</taxon>
        <taxon>eudicotyledons</taxon>
        <taxon>Gunneridae</taxon>
        <taxon>Pentapetalae</taxon>
        <taxon>rosids</taxon>
        <taxon>fabids</taxon>
        <taxon>Fagales</taxon>
        <taxon>Fagaceae</taxon>
        <taxon>Fagus</taxon>
    </lineage>
</organism>
<protein>
    <recommendedName>
        <fullName evidence="3">Aminotransferase-like plant mobile domain-containing protein</fullName>
    </recommendedName>
</protein>
<feature type="region of interest" description="Disordered" evidence="1">
    <location>
        <begin position="1"/>
        <end position="61"/>
    </location>
</feature>
<proteinExistence type="predicted"/>
<reference evidence="2" key="1">
    <citation type="submission" date="2018-02" db="EMBL/GenBank/DDBJ databases">
        <authorList>
            <person name="Cohen D.B."/>
            <person name="Kent A.D."/>
        </authorList>
    </citation>
    <scope>NUCLEOTIDE SEQUENCE</scope>
</reference>
<accession>A0A2N9GEA8</accession>
<dbReference type="AlphaFoldDB" id="A0A2N9GEA8"/>
<sequence length="892" mass="95815">MASSSKRIRRGRGGTFSGEGSPFVAHGAAARVSEDNSDSSGSGSRSPEPLGDVLGRPTIDPWTPQQMWPGLQIFERFRDLQIQRNEMLAVPLVFDFQCSRAIEWADWIDLELADRGFCDHLEQAGVLRSILISRCSNMYRDTEALRLAGAKMLTGSANAFLVSTPPILLNPYIFLLAVKIAAGVCFPLAPLLLGQLYTQLDLLHAEELAGASCHIVTTALNSSIGDVPAVYRWVGSKFYDHGLVPSLDKAQDYTLIAGDMASLTYLSATNAGWLPVLVFWWTSIHADEIPTINPFLRGSAFTYWSGVSPRVIIPSGDRIGVYTTGMSNLLERADGCNGGATNTMTTYANRQSLGYAVWHHEELTGEGGLPLLVPLLLKGQQSCIDPRRGKLQAKDSPAQASKRKEEQVAMLRGSKEVLVLKTAVTGAFTRLEKVFLKGFLPLQVRKPVRKTRAGKRTFVPPAFPSAPSSIAARVAAHNLSKELTWLARVPIEIPVSSSSSSDKEDPSGAAAEEVESEDTEIAAAEAVSGADDFAAETSSADIGTASKCFFWGRRAWCQGASTEEDEVLRRVVETTPIAITSSGGTVQGGPFWEWQPCRTLHCLIQQLFKKVKTAPAAVEEVPVAVKRFPVHIPEVPEGMTHVEHAEVAASEEPVQADVTPGSDVPIIEVELAQDPVDDIDMADAHDSYDEVLAETEDHMAGAQAADMEVTAPMTAHASPTKTGHGLIPICCPPSGEPGLMPGCCPLFGIICELNGHGLIPICRPPSDEPGLMPSCCSPSRPNWLSSGGHGLMPICRPSFGEPGLMPSCCSPLGPLAGSGNEAIAEEERRHQTAAVESAIRGQPGLLSAARRVLAELRVAEARVAALRDALNMVAPDPWDFGFCQKSFCRNSC</sequence>
<evidence type="ECO:0000256" key="1">
    <source>
        <dbReference type="SAM" id="MobiDB-lite"/>
    </source>
</evidence>
<feature type="region of interest" description="Disordered" evidence="1">
    <location>
        <begin position="496"/>
        <end position="520"/>
    </location>
</feature>
<dbReference type="EMBL" id="OIVN01002135">
    <property type="protein sequence ID" value="SPD00916.1"/>
    <property type="molecule type" value="Genomic_DNA"/>
</dbReference>
<evidence type="ECO:0000313" key="2">
    <source>
        <dbReference type="EMBL" id="SPD00916.1"/>
    </source>
</evidence>
<evidence type="ECO:0008006" key="3">
    <source>
        <dbReference type="Google" id="ProtNLM"/>
    </source>
</evidence>
<gene>
    <name evidence="2" type="ORF">FSB_LOCUS28798</name>
</gene>